<dbReference type="InterPro" id="IPR050317">
    <property type="entry name" value="Plant_Fungal_Acyltransferase"/>
</dbReference>
<keyword evidence="4" id="KW-1185">Reference proteome</keyword>
<evidence type="ECO:0000313" key="4">
    <source>
        <dbReference type="Proteomes" id="UP001489004"/>
    </source>
</evidence>
<dbReference type="PANTHER" id="PTHR31642:SF310">
    <property type="entry name" value="FATTY ALCOHOL:CAFFEOYL-COA ACYLTRANSFERASE"/>
    <property type="match status" value="1"/>
</dbReference>
<keyword evidence="2" id="KW-0808">Transferase</keyword>
<dbReference type="Gene3D" id="3.30.559.10">
    <property type="entry name" value="Chloramphenicol acetyltransferase-like domain"/>
    <property type="match status" value="2"/>
</dbReference>
<dbReference type="InterPro" id="IPR023213">
    <property type="entry name" value="CAT-like_dom_sf"/>
</dbReference>
<organism evidence="3 4">
    <name type="scientific">[Myrmecia] bisecta</name>
    <dbReference type="NCBI Taxonomy" id="41462"/>
    <lineage>
        <taxon>Eukaryota</taxon>
        <taxon>Viridiplantae</taxon>
        <taxon>Chlorophyta</taxon>
        <taxon>core chlorophytes</taxon>
        <taxon>Trebouxiophyceae</taxon>
        <taxon>Trebouxiales</taxon>
        <taxon>Trebouxiaceae</taxon>
        <taxon>Myrmecia</taxon>
    </lineage>
</organism>
<gene>
    <name evidence="3" type="ORF">WJX72_002740</name>
</gene>
<evidence type="ECO:0000256" key="2">
    <source>
        <dbReference type="ARBA" id="ARBA00022679"/>
    </source>
</evidence>
<dbReference type="SUPFAM" id="SSF52777">
    <property type="entry name" value="CoA-dependent acyltransferases"/>
    <property type="match status" value="1"/>
</dbReference>
<comment type="similarity">
    <text evidence="1">Belongs to the plant acyltransferase family.</text>
</comment>
<dbReference type="Proteomes" id="UP001489004">
    <property type="component" value="Unassembled WGS sequence"/>
</dbReference>
<dbReference type="GO" id="GO:0016747">
    <property type="term" value="F:acyltransferase activity, transferring groups other than amino-acyl groups"/>
    <property type="evidence" value="ECO:0007669"/>
    <property type="project" value="TreeGrafter"/>
</dbReference>
<name>A0AAW1Q6Q5_9CHLO</name>
<protein>
    <submittedName>
        <fullName evidence="3">Uncharacterized protein</fullName>
    </submittedName>
</protein>
<evidence type="ECO:0000313" key="3">
    <source>
        <dbReference type="EMBL" id="KAK9816613.1"/>
    </source>
</evidence>
<dbReference type="EMBL" id="JALJOR010000005">
    <property type="protein sequence ID" value="KAK9816613.1"/>
    <property type="molecule type" value="Genomic_DNA"/>
</dbReference>
<proteinExistence type="inferred from homology"/>
<sequence length="522" mass="56668">MQQTWLAAPQTAGEGGTKASTACKPAAPECVKLIPADTFLLPYVCIGVALFYKQTLNVDKLKQAICKGLAINPLMAGRLKTVDQKLVLELNNAGVPISEVKLTAATTDFGPQSSVRSNVAPDDLPVYLEAIDCKKVLAGTEPLAKFRVCHLRDGGSIFSVTFNHALCDGAAMVNMGIVLRELLNHPDTSCEMHMPWDRTLLSQHNVKPGTLPGFSTQEEAALYELQQRSTNHLFLPWKRLASLKILGRVIGQHLKDKRMFPGKNMSQESVHIPAADISTLKAQLQALLPKGSVLLSTNDVICALIWHVTCGVRNRPLPGERARRHGRITMPLDLRDAYLPKDYFGNGYTSYSIPGGNQSLTEPNRGAQQDPVAQFCTESLDLSSCPGLNTQVVELAATAARLRTGLVVARNPAVIAEQLATKSRLMELPWKTQLQHLAAMLADTDLIATSWTRFPFGELDLDASGKPFAVSLSATPLAAWRFAIVAAPQGGFDINCSIPAAASGKMKAHPLWALAVPNHRFY</sequence>
<dbReference type="AlphaFoldDB" id="A0AAW1Q6Q5"/>
<dbReference type="PANTHER" id="PTHR31642">
    <property type="entry name" value="TRICHOTHECENE 3-O-ACETYLTRANSFERASE"/>
    <property type="match status" value="1"/>
</dbReference>
<evidence type="ECO:0000256" key="1">
    <source>
        <dbReference type="ARBA" id="ARBA00009861"/>
    </source>
</evidence>
<comment type="caution">
    <text evidence="3">The sequence shown here is derived from an EMBL/GenBank/DDBJ whole genome shotgun (WGS) entry which is preliminary data.</text>
</comment>
<reference evidence="3 4" key="1">
    <citation type="journal article" date="2024" name="Nat. Commun.">
        <title>Phylogenomics reveals the evolutionary origins of lichenization in chlorophyte algae.</title>
        <authorList>
            <person name="Puginier C."/>
            <person name="Libourel C."/>
            <person name="Otte J."/>
            <person name="Skaloud P."/>
            <person name="Haon M."/>
            <person name="Grisel S."/>
            <person name="Petersen M."/>
            <person name="Berrin J.G."/>
            <person name="Delaux P.M."/>
            <person name="Dal Grande F."/>
            <person name="Keller J."/>
        </authorList>
    </citation>
    <scope>NUCLEOTIDE SEQUENCE [LARGE SCALE GENOMIC DNA]</scope>
    <source>
        <strain evidence="3 4">SAG 2043</strain>
    </source>
</reference>
<dbReference type="Pfam" id="PF02458">
    <property type="entry name" value="Transferase"/>
    <property type="match status" value="1"/>
</dbReference>
<accession>A0AAW1Q6Q5</accession>